<comment type="caution">
    <text evidence="8">The sequence shown here is derived from an EMBL/GenBank/DDBJ whole genome shotgun (WGS) entry which is preliminary data.</text>
</comment>
<dbReference type="SUPFAM" id="SSF56601">
    <property type="entry name" value="beta-lactamase/transpeptidase-like"/>
    <property type="match status" value="1"/>
</dbReference>
<evidence type="ECO:0000313" key="9">
    <source>
        <dbReference type="Proteomes" id="UP000460272"/>
    </source>
</evidence>
<dbReference type="GO" id="GO:0071972">
    <property type="term" value="F:peptidoglycan L,D-transpeptidase activity"/>
    <property type="evidence" value="ECO:0007669"/>
    <property type="project" value="TreeGrafter"/>
</dbReference>
<dbReference type="GO" id="GO:0005886">
    <property type="term" value="C:plasma membrane"/>
    <property type="evidence" value="ECO:0007669"/>
    <property type="project" value="TreeGrafter"/>
</dbReference>
<feature type="domain" description="Penicillin-binding protein transpeptidase" evidence="5">
    <location>
        <begin position="391"/>
        <end position="631"/>
    </location>
</feature>
<dbReference type="GO" id="GO:0046677">
    <property type="term" value="P:response to antibiotic"/>
    <property type="evidence" value="ECO:0007669"/>
    <property type="project" value="InterPro"/>
</dbReference>
<evidence type="ECO:0000256" key="4">
    <source>
        <dbReference type="SAM" id="MobiDB-lite"/>
    </source>
</evidence>
<evidence type="ECO:0000313" key="8">
    <source>
        <dbReference type="EMBL" id="TVZ07061.1"/>
    </source>
</evidence>
<dbReference type="InterPro" id="IPR050515">
    <property type="entry name" value="Beta-lactam/transpept"/>
</dbReference>
<evidence type="ECO:0000259" key="6">
    <source>
        <dbReference type="Pfam" id="PF03717"/>
    </source>
</evidence>
<feature type="compositionally biased region" description="Basic residues" evidence="4">
    <location>
        <begin position="26"/>
        <end position="37"/>
    </location>
</feature>
<evidence type="ECO:0000256" key="2">
    <source>
        <dbReference type="ARBA" id="ARBA00007171"/>
    </source>
</evidence>
<dbReference type="Pfam" id="PF00905">
    <property type="entry name" value="Transpeptidase"/>
    <property type="match status" value="1"/>
</dbReference>
<keyword evidence="3" id="KW-0472">Membrane</keyword>
<dbReference type="Gene3D" id="3.40.710.10">
    <property type="entry name" value="DD-peptidase/beta-lactamase superfamily"/>
    <property type="match status" value="1"/>
</dbReference>
<evidence type="ECO:0000259" key="7">
    <source>
        <dbReference type="Pfam" id="PF05223"/>
    </source>
</evidence>
<evidence type="ECO:0008006" key="10">
    <source>
        <dbReference type="Google" id="ProtNLM"/>
    </source>
</evidence>
<dbReference type="InterPro" id="IPR005311">
    <property type="entry name" value="PBP_dimer"/>
</dbReference>
<dbReference type="RefSeq" id="WP_145851816.1">
    <property type="nucleotide sequence ID" value="NZ_RPFW01000001.1"/>
</dbReference>
<evidence type="ECO:0000259" key="5">
    <source>
        <dbReference type="Pfam" id="PF00905"/>
    </source>
</evidence>
<dbReference type="OrthoDB" id="5241017at2"/>
<evidence type="ECO:0000256" key="1">
    <source>
        <dbReference type="ARBA" id="ARBA00004370"/>
    </source>
</evidence>
<dbReference type="Pfam" id="PF05223">
    <property type="entry name" value="MecA_N"/>
    <property type="match status" value="1"/>
</dbReference>
<sequence length="661" mass="67881">MPDQGTLPDQAPPRPPGAPAPGRASGGRRGHRHRKPVGRGSFLSRKQRLAAISLLVVATFCVGFTNGFGSEASAEPTVQAFLFDWQSGHYAEAAALTTGGAALVSTQLAAAYSNLDASNRFFAMGKVTQHGDKAIASFRATVDLAQAGQQWVYTGQFKLISRDGHWLVDWAPSVINPGLGAGDRLAVVTAYPQRAGIQDMGGRPLIVKSADYRIGVRPGELKNATATAQDFSDVTGLSEQQVVGQIKAAPPSDFLSLLTLSPAEFTALWPRLSKVPGLSHQLRNERLFSSPAQEAVGQVGTEDSAELRAEGAAYQPGMTVGLGGLQQLYQDELTGTPTTSVVVVNAAGHTVATLWNSPGGHAGTPVRTTLDSKQQTAAMTALAAQSNSAEIVALDARTGAIRVLASRQGSQGTLPSGGTLDAKVEPGMAFSIVSAAALLSKGIGMKHPLPCEPVANVGGQTFTYQLVTSTTATLASDFADGCGTAFANMSRTLTPQQLTAAERAFGIGAKWQLPLSAFSGSAPVVSGAADVAAQATGAGGVLMSPLGMATVAAEVAAGTGHSPVLLSTDQSTTWQAPLSGKQLTELRALMRLAVKKGSAHAANISGAPVYGQAGVVKAGKHSYLSWFVGYRGGLAISVLETGSTPHQAAAALAGAFLKAIG</sequence>
<dbReference type="InterPro" id="IPR007887">
    <property type="entry name" value="MecA_N"/>
</dbReference>
<dbReference type="InterPro" id="IPR036138">
    <property type="entry name" value="PBP_dimer_sf"/>
</dbReference>
<comment type="similarity">
    <text evidence="2">Belongs to the transpeptidase family.</text>
</comment>
<dbReference type="SUPFAM" id="SSF56519">
    <property type="entry name" value="Penicillin binding protein dimerisation domain"/>
    <property type="match status" value="1"/>
</dbReference>
<feature type="domain" description="Penicillin-binding protein dimerisation" evidence="6">
    <location>
        <begin position="191"/>
        <end position="353"/>
    </location>
</feature>
<feature type="compositionally biased region" description="Pro residues" evidence="4">
    <location>
        <begin position="10"/>
        <end position="19"/>
    </location>
</feature>
<evidence type="ECO:0000256" key="3">
    <source>
        <dbReference type="ARBA" id="ARBA00023136"/>
    </source>
</evidence>
<dbReference type="GO" id="GO:0008658">
    <property type="term" value="F:penicillin binding"/>
    <property type="evidence" value="ECO:0007669"/>
    <property type="project" value="InterPro"/>
</dbReference>
<dbReference type="Gene3D" id="3.90.1310.10">
    <property type="entry name" value="Penicillin-binding protein 2a (Domain 2)"/>
    <property type="match status" value="1"/>
</dbReference>
<feature type="domain" description="NTF2-like N-terminal transpeptidase" evidence="7">
    <location>
        <begin position="73"/>
        <end position="182"/>
    </location>
</feature>
<dbReference type="PANTHER" id="PTHR30627:SF24">
    <property type="entry name" value="PENICILLIN-BINDING PROTEIN 4B"/>
    <property type="match status" value="1"/>
</dbReference>
<dbReference type="EMBL" id="RPFW01000001">
    <property type="protein sequence ID" value="TVZ07061.1"/>
    <property type="molecule type" value="Genomic_DNA"/>
</dbReference>
<feature type="region of interest" description="Disordered" evidence="4">
    <location>
        <begin position="1"/>
        <end position="40"/>
    </location>
</feature>
<comment type="subcellular location">
    <subcellularLocation>
        <location evidence="1">Membrane</location>
    </subcellularLocation>
</comment>
<gene>
    <name evidence="8" type="ORF">EAS64_06995</name>
</gene>
<dbReference type="InterPro" id="IPR001460">
    <property type="entry name" value="PCN-bd_Tpept"/>
</dbReference>
<dbReference type="AlphaFoldDB" id="A0A6P2CAT5"/>
<reference evidence="8 9" key="1">
    <citation type="submission" date="2018-11" db="EMBL/GenBank/DDBJ databases">
        <title>Trebonia kvetii gen.nov., sp.nov., a novel acidophilic actinobacterium, and proposal of the new actinobacterial family Treboniaceae fam. nov.</title>
        <authorList>
            <person name="Rapoport D."/>
            <person name="Sagova-Mareckova M."/>
            <person name="Sedlacek I."/>
            <person name="Provaznik J."/>
            <person name="Kralova S."/>
            <person name="Pavlinic D."/>
            <person name="Benes V."/>
            <person name="Kopecky J."/>
        </authorList>
    </citation>
    <scope>NUCLEOTIDE SEQUENCE [LARGE SCALE GENOMIC DNA]</scope>
    <source>
        <strain evidence="8 9">15Tr583</strain>
    </source>
</reference>
<dbReference type="PANTHER" id="PTHR30627">
    <property type="entry name" value="PEPTIDOGLYCAN D,D-TRANSPEPTIDASE"/>
    <property type="match status" value="1"/>
</dbReference>
<dbReference type="Pfam" id="PF03717">
    <property type="entry name" value="PBP_dimer"/>
    <property type="match status" value="1"/>
</dbReference>
<dbReference type="Proteomes" id="UP000460272">
    <property type="component" value="Unassembled WGS sequence"/>
</dbReference>
<keyword evidence="9" id="KW-1185">Reference proteome</keyword>
<proteinExistence type="inferred from homology"/>
<name>A0A6P2CAT5_9ACTN</name>
<dbReference type="InterPro" id="IPR012338">
    <property type="entry name" value="Beta-lactam/transpept-like"/>
</dbReference>
<accession>A0A6P2CAT5</accession>
<protein>
    <recommendedName>
        <fullName evidence="10">Penicillin-binding protein</fullName>
    </recommendedName>
</protein>
<dbReference type="GO" id="GO:0071555">
    <property type="term" value="P:cell wall organization"/>
    <property type="evidence" value="ECO:0007669"/>
    <property type="project" value="TreeGrafter"/>
</dbReference>
<organism evidence="8 9">
    <name type="scientific">Trebonia kvetii</name>
    <dbReference type="NCBI Taxonomy" id="2480626"/>
    <lineage>
        <taxon>Bacteria</taxon>
        <taxon>Bacillati</taxon>
        <taxon>Actinomycetota</taxon>
        <taxon>Actinomycetes</taxon>
        <taxon>Streptosporangiales</taxon>
        <taxon>Treboniaceae</taxon>
        <taxon>Trebonia</taxon>
    </lineage>
</organism>